<feature type="compositionally biased region" description="Low complexity" evidence="1">
    <location>
        <begin position="349"/>
        <end position="365"/>
    </location>
</feature>
<protein>
    <submittedName>
        <fullName evidence="2">Uncharacterized protein</fullName>
    </submittedName>
</protein>
<proteinExistence type="predicted"/>
<dbReference type="EMBL" id="CM031840">
    <property type="protein sequence ID" value="KAG6671632.1"/>
    <property type="molecule type" value="Genomic_DNA"/>
</dbReference>
<accession>A0A921ZZF6</accession>
<evidence type="ECO:0000313" key="3">
    <source>
        <dbReference type="Proteomes" id="UP000811246"/>
    </source>
</evidence>
<evidence type="ECO:0000313" key="2">
    <source>
        <dbReference type="EMBL" id="KAG6671632.1"/>
    </source>
</evidence>
<organism evidence="2 3">
    <name type="scientific">Carya illinoinensis</name>
    <name type="common">Pecan</name>
    <dbReference type="NCBI Taxonomy" id="32201"/>
    <lineage>
        <taxon>Eukaryota</taxon>
        <taxon>Viridiplantae</taxon>
        <taxon>Streptophyta</taxon>
        <taxon>Embryophyta</taxon>
        <taxon>Tracheophyta</taxon>
        <taxon>Spermatophyta</taxon>
        <taxon>Magnoliopsida</taxon>
        <taxon>eudicotyledons</taxon>
        <taxon>Gunneridae</taxon>
        <taxon>Pentapetalae</taxon>
        <taxon>rosids</taxon>
        <taxon>fabids</taxon>
        <taxon>Fagales</taxon>
        <taxon>Juglandaceae</taxon>
        <taxon>Carya</taxon>
    </lineage>
</organism>
<feature type="region of interest" description="Disordered" evidence="1">
    <location>
        <begin position="327"/>
        <end position="366"/>
    </location>
</feature>
<sequence length="543" mass="58067">MGYSKHVFIENKVFILALEGGNFLSITERSRKVTKELVFSLSCAHWMANMVEECYLSMGRRDFFKSFRIGSLAVVAHRRSNAFGQFLEVMEYGDNGRRGMLVFPAGKEGYGWKTLSLELKHALAGFSKAPVVVKGGGKGKEMGGQTRTYAEAARGGEASSRVAVQGGNVQILYNVEKEKNKGVAGECHRVAGECHMAGRVGRGQVNDLGVVSLPENCVGEREGQNILFGMKVELAGVKEELAGVKRTIESLIGKVDWDLFLKRNLGLKNKGAPKPRMNKGKIKLGMDLGRSRQAHPKLKWRIKMNGPALEKAQPEKEATGLLTQKQPIGSGELHSPPPAPAPQQRHPNAGSSSSAGSEAGCAVGSPVTEEYRRAEALKLDPASSGGDLSRGVAQKGATVRSGLSPPIAVAMAMSPAPESSEQGLVCTEDATEEQRVGLVTCEDSQNTPAVLSGLPEVCSDAQNPASSPESVLEAKKFLPLVGNCVETVDKLEESEKEGAMVICECPSGTEMREEMGEGTVKVSCCVEGTEPTPLNSFHPRGSE</sequence>
<feature type="region of interest" description="Disordered" evidence="1">
    <location>
        <begin position="378"/>
        <end position="399"/>
    </location>
</feature>
<reference evidence="2" key="1">
    <citation type="submission" date="2021-01" db="EMBL/GenBank/DDBJ databases">
        <authorList>
            <person name="Lovell J.T."/>
            <person name="Bentley N."/>
            <person name="Bhattarai G."/>
            <person name="Jenkins J.W."/>
            <person name="Sreedasyam A."/>
            <person name="Alarcon Y."/>
            <person name="Bock C."/>
            <person name="Boston L."/>
            <person name="Carlson J."/>
            <person name="Cervantes K."/>
            <person name="Clermont K."/>
            <person name="Krom N."/>
            <person name="Kubenka K."/>
            <person name="Mamidi S."/>
            <person name="Mattison C."/>
            <person name="Monteros M."/>
            <person name="Pisani C."/>
            <person name="Plott C."/>
            <person name="Rajasekar S."/>
            <person name="Rhein H.S."/>
            <person name="Rohla C."/>
            <person name="Song M."/>
            <person name="Hilaire R.S."/>
            <person name="Shu S."/>
            <person name="Wells L."/>
            <person name="Wang X."/>
            <person name="Webber J."/>
            <person name="Heerema R.J."/>
            <person name="Klein P."/>
            <person name="Conner P."/>
            <person name="Grauke L."/>
            <person name="Grimwood J."/>
            <person name="Schmutz J."/>
            <person name="Randall J.J."/>
        </authorList>
    </citation>
    <scope>NUCLEOTIDE SEQUENCE</scope>
    <source>
        <tissue evidence="2">Leaf</tissue>
    </source>
</reference>
<name>A0A921ZZF6_CARIL</name>
<comment type="caution">
    <text evidence="2">The sequence shown here is derived from an EMBL/GenBank/DDBJ whole genome shotgun (WGS) entry which is preliminary data.</text>
</comment>
<gene>
    <name evidence="2" type="ORF">I3842_16G013200</name>
</gene>
<dbReference type="AlphaFoldDB" id="A0A921ZZF6"/>
<dbReference type="Proteomes" id="UP000811246">
    <property type="component" value="Chromosome 16"/>
</dbReference>
<evidence type="ECO:0000256" key="1">
    <source>
        <dbReference type="SAM" id="MobiDB-lite"/>
    </source>
</evidence>